<dbReference type="GO" id="GO:0005737">
    <property type="term" value="C:cytoplasm"/>
    <property type="evidence" value="ECO:0007669"/>
    <property type="project" value="TreeGrafter"/>
</dbReference>
<dbReference type="InterPro" id="IPR055323">
    <property type="entry name" value="C57A10.07/YOR238W"/>
</dbReference>
<protein>
    <submittedName>
        <fullName evidence="2">Uncharacterized protein</fullName>
    </submittedName>
</protein>
<proteinExistence type="predicted"/>
<accession>A0A0U1LYK5</accession>
<dbReference type="OMA" id="TEWLIEP"/>
<feature type="chain" id="PRO_5006711359" evidence="1">
    <location>
        <begin position="27"/>
        <end position="186"/>
    </location>
</feature>
<evidence type="ECO:0000313" key="2">
    <source>
        <dbReference type="EMBL" id="CRG88403.1"/>
    </source>
</evidence>
<dbReference type="EMBL" id="CVMT01000004">
    <property type="protein sequence ID" value="CRG88403.1"/>
    <property type="molecule type" value="Genomic_DNA"/>
</dbReference>
<gene>
    <name evidence="2" type="ORF">PISL3812_05433</name>
</gene>
<dbReference type="PANTHER" id="PTHR28110">
    <property type="entry name" value="TRANSMEMBRANE PROTEIN"/>
    <property type="match status" value="1"/>
</dbReference>
<feature type="signal peptide" evidence="1">
    <location>
        <begin position="1"/>
        <end position="26"/>
    </location>
</feature>
<evidence type="ECO:0000313" key="3">
    <source>
        <dbReference type="Proteomes" id="UP000054383"/>
    </source>
</evidence>
<dbReference type="PANTHER" id="PTHR28110:SF1">
    <property type="entry name" value="TRANSMEMBRANE PROTEIN"/>
    <property type="match status" value="1"/>
</dbReference>
<sequence>MQSPPPLNHLIIVCCHAIYLGGTTHGAEETEWLIEPFQKGETPTFVQHVKAGFAELEGSYGAGVLVFSGCRFLDLHLPALGFPNPTSPTPPHGEKIGVKFIGINPPENITPLRELEEGEAKRGIGAWRQDFYGTGPVLGAKRQTRGWSVEAEQALLEEEKDEVVRRFVMWRGGGLFPELQSLPWSE</sequence>
<name>A0A0U1LYK5_TALIS</name>
<keyword evidence="1" id="KW-0732">Signal</keyword>
<dbReference type="OrthoDB" id="4347at2759"/>
<reference evidence="2 3" key="1">
    <citation type="submission" date="2015-04" db="EMBL/GenBank/DDBJ databases">
        <authorList>
            <person name="Syromyatnikov M.Y."/>
            <person name="Popov V.N."/>
        </authorList>
    </citation>
    <scope>NUCLEOTIDE SEQUENCE [LARGE SCALE GENOMIC DNA]</scope>
    <source>
        <strain evidence="2">WF-38-12</strain>
    </source>
</reference>
<evidence type="ECO:0000256" key="1">
    <source>
        <dbReference type="SAM" id="SignalP"/>
    </source>
</evidence>
<dbReference type="Proteomes" id="UP000054383">
    <property type="component" value="Unassembled WGS sequence"/>
</dbReference>
<dbReference type="AlphaFoldDB" id="A0A0U1LYK5"/>
<organism evidence="2 3">
    <name type="scientific">Talaromyces islandicus</name>
    <name type="common">Penicillium islandicum</name>
    <dbReference type="NCBI Taxonomy" id="28573"/>
    <lineage>
        <taxon>Eukaryota</taxon>
        <taxon>Fungi</taxon>
        <taxon>Dikarya</taxon>
        <taxon>Ascomycota</taxon>
        <taxon>Pezizomycotina</taxon>
        <taxon>Eurotiomycetes</taxon>
        <taxon>Eurotiomycetidae</taxon>
        <taxon>Eurotiales</taxon>
        <taxon>Trichocomaceae</taxon>
        <taxon>Talaromyces</taxon>
        <taxon>Talaromyces sect. Islandici</taxon>
    </lineage>
</organism>
<keyword evidence="3" id="KW-1185">Reference proteome</keyword>